<comment type="caution">
    <text evidence="1">The sequence shown here is derived from an EMBL/GenBank/DDBJ whole genome shotgun (WGS) entry which is preliminary data.</text>
</comment>
<name>A0A4C1VUT1_EUMVA</name>
<organism evidence="1 2">
    <name type="scientific">Eumeta variegata</name>
    <name type="common">Bagworm moth</name>
    <name type="synonym">Eumeta japonica</name>
    <dbReference type="NCBI Taxonomy" id="151549"/>
    <lineage>
        <taxon>Eukaryota</taxon>
        <taxon>Metazoa</taxon>
        <taxon>Ecdysozoa</taxon>
        <taxon>Arthropoda</taxon>
        <taxon>Hexapoda</taxon>
        <taxon>Insecta</taxon>
        <taxon>Pterygota</taxon>
        <taxon>Neoptera</taxon>
        <taxon>Endopterygota</taxon>
        <taxon>Lepidoptera</taxon>
        <taxon>Glossata</taxon>
        <taxon>Ditrysia</taxon>
        <taxon>Tineoidea</taxon>
        <taxon>Psychidae</taxon>
        <taxon>Oiketicinae</taxon>
        <taxon>Eumeta</taxon>
    </lineage>
</organism>
<reference evidence="1 2" key="1">
    <citation type="journal article" date="2019" name="Commun. Biol.">
        <title>The bagworm genome reveals a unique fibroin gene that provides high tensile strength.</title>
        <authorList>
            <person name="Kono N."/>
            <person name="Nakamura H."/>
            <person name="Ohtoshi R."/>
            <person name="Tomita M."/>
            <person name="Numata K."/>
            <person name="Arakawa K."/>
        </authorList>
    </citation>
    <scope>NUCLEOTIDE SEQUENCE [LARGE SCALE GENOMIC DNA]</scope>
</reference>
<gene>
    <name evidence="1" type="ORF">EVAR_96463_1</name>
</gene>
<evidence type="ECO:0000313" key="2">
    <source>
        <dbReference type="Proteomes" id="UP000299102"/>
    </source>
</evidence>
<keyword evidence="2" id="KW-1185">Reference proteome</keyword>
<dbReference type="Proteomes" id="UP000299102">
    <property type="component" value="Unassembled WGS sequence"/>
</dbReference>
<sequence length="106" mass="12415">MSVRLSVHGLCQMTVFSASISHFYHLTNARIEEVYPFAFRIVRPRPPMTRRCLHWYPRERARRVSVTPHLSLLPFAAPRAPVTRRVAYSEACRRPGFDEVNNPFVY</sequence>
<evidence type="ECO:0000313" key="1">
    <source>
        <dbReference type="EMBL" id="GBP42966.1"/>
    </source>
</evidence>
<accession>A0A4C1VUT1</accession>
<protein>
    <submittedName>
        <fullName evidence="1">Uncharacterized protein</fullName>
    </submittedName>
</protein>
<dbReference type="AlphaFoldDB" id="A0A4C1VUT1"/>
<dbReference type="EMBL" id="BGZK01000427">
    <property type="protein sequence ID" value="GBP42966.1"/>
    <property type="molecule type" value="Genomic_DNA"/>
</dbReference>
<proteinExistence type="predicted"/>